<keyword evidence="6" id="KW-0408">Iron</keyword>
<keyword evidence="9 11" id="KW-0472">Membrane</keyword>
<feature type="chain" id="PRO_5036679845" evidence="14">
    <location>
        <begin position="37"/>
        <end position="803"/>
    </location>
</feature>
<gene>
    <name evidence="17" type="ORF">J2D77_07965</name>
</gene>
<feature type="compositionally biased region" description="Basic and acidic residues" evidence="13">
    <location>
        <begin position="57"/>
        <end position="69"/>
    </location>
</feature>
<comment type="similarity">
    <text evidence="11 12">Belongs to the TonB-dependent receptor family.</text>
</comment>
<dbReference type="RefSeq" id="WP_207845757.1">
    <property type="nucleotide sequence ID" value="NZ_JAFVMH010000003.1"/>
</dbReference>
<name>A0A939HKD5_9PROT</name>
<keyword evidence="4" id="KW-0410">Iron transport</keyword>
<keyword evidence="10 11" id="KW-0998">Cell outer membrane</keyword>
<evidence type="ECO:0000256" key="5">
    <source>
        <dbReference type="ARBA" id="ARBA00022692"/>
    </source>
</evidence>
<dbReference type="GO" id="GO:0006826">
    <property type="term" value="P:iron ion transport"/>
    <property type="evidence" value="ECO:0007669"/>
    <property type="project" value="UniProtKB-KW"/>
</dbReference>
<feature type="region of interest" description="Disordered" evidence="13">
    <location>
        <begin position="30"/>
        <end position="70"/>
    </location>
</feature>
<protein>
    <submittedName>
        <fullName evidence="17">TonB-dependent receptor</fullName>
    </submittedName>
</protein>
<reference evidence="17" key="1">
    <citation type="submission" date="2021-03" db="EMBL/GenBank/DDBJ databases">
        <title>The complete genome sequence of Acetobacter sp. TBRC 12339.</title>
        <authorList>
            <person name="Charoenyingcharoen P."/>
            <person name="Yukphan P."/>
        </authorList>
    </citation>
    <scope>NUCLEOTIDE SEQUENCE</scope>
    <source>
        <strain evidence="17">TBRC 12339</strain>
    </source>
</reference>
<proteinExistence type="inferred from homology"/>
<accession>A0A939HKD5</accession>
<organism evidence="17 18">
    <name type="scientific">Acetobacter garciniae</name>
    <dbReference type="NCBI Taxonomy" id="2817435"/>
    <lineage>
        <taxon>Bacteria</taxon>
        <taxon>Pseudomonadati</taxon>
        <taxon>Pseudomonadota</taxon>
        <taxon>Alphaproteobacteria</taxon>
        <taxon>Acetobacterales</taxon>
        <taxon>Acetobacteraceae</taxon>
        <taxon>Acetobacter</taxon>
    </lineage>
</organism>
<evidence type="ECO:0000256" key="8">
    <source>
        <dbReference type="ARBA" id="ARBA00023077"/>
    </source>
</evidence>
<dbReference type="Gene3D" id="2.40.170.20">
    <property type="entry name" value="TonB-dependent receptor, beta-barrel domain"/>
    <property type="match status" value="1"/>
</dbReference>
<sequence length="803" mass="88235">MVYWHTSLRYRIVGLSAALLSGSIIGGLSPASPARAATTQPAAQVPTVTKKKIPATKGKENAAPPKEKVVQQATAKPRPGAADPMLAQGETIMVSARKRVERLERTPISITAFTGRQLDERGITSLARLQDFTPNMTFRNIPSNSGIANNASVYIRGIGQNDFSFGVDPGVGIYIDGVYIGSPVGSVFDLIDLQQVEVLKGPQGTLFGRNSIGGAINIHTVQPSEKYSAKADVKYGTANRVNGRAMVNIPLSKTLFLKLAAGTFEQDGYVNAPYQKNQRKLGNQDTRMFRAALRWHPVDAFNVTIAGDYMRDRSNGAPMVTTGIDLNAPGSMVALNNALAGGSLANCQAAGCVNSRYFSKNTYYGTSPTFSNNQAWSISATMTYDLTSALQLKSITAYRAVSGKFGIDTDGTPLNINQVYDNYKQRQFSEEFQVSGHAFNHRLEYAAGLYYYRNHGQDVNPIDFLVLSGLSGGYFNENSYAAYTQGTYHVTSKFSITAGARFTEDDKSFVPNQYITSTIGEPFYYEPPGTPFVPKQTYRNNSNKWTPMVNLAYQFNRQLMAYATFSQGFKGGGFTQRIADPAPYPPSFKPETVTSYEGGLKYLGLHNRLRLTAAGFYTFYNNMQLEVADSQHIGPYYTNAGRARIPGMELEGDYYIGDGWRVNAAVGLTDAHYSKLDGSVQGLTLASKLVLVSKWTVTGGVEKRFDLRENGNISPRVDVSYRSGYFTNFNGINYPELYQPGYVTVDFALRWHSANGHYSAIAGASNLSNYKFRTSGELNPSFGYIRQAFDRGRQWYVQGGVTF</sequence>
<dbReference type="GO" id="GO:0009279">
    <property type="term" value="C:cell outer membrane"/>
    <property type="evidence" value="ECO:0007669"/>
    <property type="project" value="UniProtKB-SubCell"/>
</dbReference>
<dbReference type="Pfam" id="PF07715">
    <property type="entry name" value="Plug"/>
    <property type="match status" value="1"/>
</dbReference>
<evidence type="ECO:0000256" key="12">
    <source>
        <dbReference type="RuleBase" id="RU003357"/>
    </source>
</evidence>
<dbReference type="PANTHER" id="PTHR32552:SF81">
    <property type="entry name" value="TONB-DEPENDENT OUTER MEMBRANE RECEPTOR"/>
    <property type="match status" value="1"/>
</dbReference>
<comment type="subcellular location">
    <subcellularLocation>
        <location evidence="1 11">Cell outer membrane</location>
        <topology evidence="1 11">Multi-pass membrane protein</topology>
    </subcellularLocation>
</comment>
<dbReference type="InterPro" id="IPR000531">
    <property type="entry name" value="Beta-barrel_TonB"/>
</dbReference>
<evidence type="ECO:0000256" key="9">
    <source>
        <dbReference type="ARBA" id="ARBA00023136"/>
    </source>
</evidence>
<dbReference type="PROSITE" id="PS52016">
    <property type="entry name" value="TONB_DEPENDENT_REC_3"/>
    <property type="match status" value="1"/>
</dbReference>
<evidence type="ECO:0000256" key="1">
    <source>
        <dbReference type="ARBA" id="ARBA00004571"/>
    </source>
</evidence>
<keyword evidence="3 11" id="KW-1134">Transmembrane beta strand</keyword>
<evidence type="ECO:0000256" key="7">
    <source>
        <dbReference type="ARBA" id="ARBA00023065"/>
    </source>
</evidence>
<keyword evidence="14" id="KW-0732">Signal</keyword>
<keyword evidence="7" id="KW-0406">Ion transport</keyword>
<dbReference type="CDD" id="cd01347">
    <property type="entry name" value="ligand_gated_channel"/>
    <property type="match status" value="1"/>
</dbReference>
<dbReference type="EMBL" id="JAFVMH010000003">
    <property type="protein sequence ID" value="MBO1325082.1"/>
    <property type="molecule type" value="Genomic_DNA"/>
</dbReference>
<dbReference type="InterPro" id="IPR036942">
    <property type="entry name" value="Beta-barrel_TonB_sf"/>
</dbReference>
<keyword evidence="5 11" id="KW-0812">Transmembrane</keyword>
<evidence type="ECO:0000259" key="15">
    <source>
        <dbReference type="Pfam" id="PF00593"/>
    </source>
</evidence>
<keyword evidence="8 12" id="KW-0798">TonB box</keyword>
<dbReference type="Proteomes" id="UP000664073">
    <property type="component" value="Unassembled WGS sequence"/>
</dbReference>
<evidence type="ECO:0000256" key="10">
    <source>
        <dbReference type="ARBA" id="ARBA00023237"/>
    </source>
</evidence>
<dbReference type="InterPro" id="IPR012910">
    <property type="entry name" value="Plug_dom"/>
</dbReference>
<evidence type="ECO:0000256" key="13">
    <source>
        <dbReference type="SAM" id="MobiDB-lite"/>
    </source>
</evidence>
<feature type="domain" description="TonB-dependent receptor-like beta-barrel" evidence="15">
    <location>
        <begin position="353"/>
        <end position="767"/>
    </location>
</feature>
<comment type="caution">
    <text evidence="17">The sequence shown here is derived from an EMBL/GenBank/DDBJ whole genome shotgun (WGS) entry which is preliminary data.</text>
</comment>
<dbReference type="SUPFAM" id="SSF56935">
    <property type="entry name" value="Porins"/>
    <property type="match status" value="1"/>
</dbReference>
<evidence type="ECO:0000256" key="3">
    <source>
        <dbReference type="ARBA" id="ARBA00022452"/>
    </source>
</evidence>
<dbReference type="InterPro" id="IPR039426">
    <property type="entry name" value="TonB-dep_rcpt-like"/>
</dbReference>
<feature type="signal peptide" evidence="14">
    <location>
        <begin position="1"/>
        <end position="36"/>
    </location>
</feature>
<dbReference type="PANTHER" id="PTHR32552">
    <property type="entry name" value="FERRICHROME IRON RECEPTOR-RELATED"/>
    <property type="match status" value="1"/>
</dbReference>
<evidence type="ECO:0000256" key="6">
    <source>
        <dbReference type="ARBA" id="ARBA00023004"/>
    </source>
</evidence>
<keyword evidence="18" id="KW-1185">Reference proteome</keyword>
<keyword evidence="17" id="KW-0675">Receptor</keyword>
<evidence type="ECO:0000313" key="18">
    <source>
        <dbReference type="Proteomes" id="UP000664073"/>
    </source>
</evidence>
<dbReference type="AlphaFoldDB" id="A0A939HKD5"/>
<evidence type="ECO:0000256" key="11">
    <source>
        <dbReference type="PROSITE-ProRule" id="PRU01360"/>
    </source>
</evidence>
<evidence type="ECO:0000256" key="2">
    <source>
        <dbReference type="ARBA" id="ARBA00022448"/>
    </source>
</evidence>
<dbReference type="Pfam" id="PF00593">
    <property type="entry name" value="TonB_dep_Rec_b-barrel"/>
    <property type="match status" value="1"/>
</dbReference>
<keyword evidence="2 11" id="KW-0813">Transport</keyword>
<evidence type="ECO:0000256" key="4">
    <source>
        <dbReference type="ARBA" id="ARBA00022496"/>
    </source>
</evidence>
<evidence type="ECO:0000256" key="14">
    <source>
        <dbReference type="SAM" id="SignalP"/>
    </source>
</evidence>
<evidence type="ECO:0000313" key="17">
    <source>
        <dbReference type="EMBL" id="MBO1325082.1"/>
    </source>
</evidence>
<evidence type="ECO:0000259" key="16">
    <source>
        <dbReference type="Pfam" id="PF07715"/>
    </source>
</evidence>
<feature type="compositionally biased region" description="Low complexity" evidence="13">
    <location>
        <begin position="30"/>
        <end position="48"/>
    </location>
</feature>
<feature type="domain" description="TonB-dependent receptor plug" evidence="16">
    <location>
        <begin position="103"/>
        <end position="215"/>
    </location>
</feature>